<keyword evidence="4" id="KW-0029">Amino-acid transport</keyword>
<feature type="compositionally biased region" description="Basic and acidic residues" evidence="7">
    <location>
        <begin position="601"/>
        <end position="642"/>
    </location>
</feature>
<feature type="region of interest" description="Disordered" evidence="7">
    <location>
        <begin position="601"/>
        <end position="643"/>
    </location>
</feature>
<feature type="transmembrane region" description="Helical" evidence="8">
    <location>
        <begin position="267"/>
        <end position="292"/>
    </location>
</feature>
<name>A0A9Q0RV19_9DIPT</name>
<dbReference type="AlphaFoldDB" id="A0A9Q0RV19"/>
<keyword evidence="6 8" id="KW-0472">Membrane</keyword>
<feature type="compositionally biased region" description="Polar residues" evidence="7">
    <location>
        <begin position="707"/>
        <end position="722"/>
    </location>
</feature>
<evidence type="ECO:0000313" key="10">
    <source>
        <dbReference type="EMBL" id="KAJ6633001.1"/>
    </source>
</evidence>
<comment type="caution">
    <text evidence="10">The sequence shown here is derived from an EMBL/GenBank/DDBJ whole genome shotgun (WGS) entry which is preliminary data.</text>
</comment>
<dbReference type="EMBL" id="WJQU01002324">
    <property type="protein sequence ID" value="KAJ6633001.1"/>
    <property type="molecule type" value="Genomic_DNA"/>
</dbReference>
<evidence type="ECO:0000256" key="8">
    <source>
        <dbReference type="SAM" id="Phobius"/>
    </source>
</evidence>
<dbReference type="GO" id="GO:0016020">
    <property type="term" value="C:membrane"/>
    <property type="evidence" value="ECO:0007669"/>
    <property type="project" value="UniProtKB-SubCell"/>
</dbReference>
<evidence type="ECO:0000256" key="4">
    <source>
        <dbReference type="ARBA" id="ARBA00022970"/>
    </source>
</evidence>
<accession>A0A9Q0RV19</accession>
<feature type="transmembrane region" description="Helical" evidence="8">
    <location>
        <begin position="7"/>
        <end position="26"/>
    </location>
</feature>
<feature type="transmembrane region" description="Helical" evidence="8">
    <location>
        <begin position="32"/>
        <end position="55"/>
    </location>
</feature>
<sequence>MGSSKMVYIMTLANSIIGVGILAMPFCFQKCGIILAIVLLVMSNFITRLSCYYLLKSSAICRRRSMEVIAFSIFGSSGKLMVELCVIGYLLGACITYFVVVGDLGPQIIAKIFDLKQTSTLRSYVMIFVTMVCVIPLGLLRNVDSLAAVCTASIGFYFCLVLKIMGESSDKISSGDWVNNVDYWNLSGVLQCLPIFSMALSCQMQLFEVFENVSNVSYDKMNEYVKSATTICTFVYILVGFFGYVAFCTKPFSGNILLNLSPSLASDAIKIGFVLSVAFSFPLMIFPCRASLYSLLYRRGHADVAHYIPEHRFKLITISLVLLALLAGILIPSIELIIGFVGSTIGVAICIMFPASCFIKVCQKNSTEKLLAQVLLIFGFMLMVLGTYANLSAIDEKTSGSFNGREGILKQFEDSVEQSSFNLTKHQSNESPEVQVDQLIVQDVTPSRLDLEDLPNQFDIQPKSPDFQQKVDDLKYHENPVEGLSLQELSKNDAPAQQAPEPEVKIIPLEVAKPTTVDESKKNNDINNEAIQKEEQEIAIEKKEQKEDDSQSELKRLEETKKLLEEVKEIKNVLQKQNQETQQLVLQKFDEIVDKVEKIEKVQEEDNKKHEEEKAGKTLIDEGKTDKDDVAVQKKSDDEKTLMKPVATVNQTENGPVINMLMNKRVQQVEPSLNKSIETNVKKNSKLTEKLEHVPIQRDLLNVNSIDESADQPATTADTKTPLNDLLRRKRNAIAPNDDCPMPILDERINLLDSENKQKS</sequence>
<feature type="transmembrane region" description="Helical" evidence="8">
    <location>
        <begin position="370"/>
        <end position="389"/>
    </location>
</feature>
<gene>
    <name evidence="10" type="primary">Slc38a10</name>
    <name evidence="10" type="ORF">Bhyg_16169</name>
</gene>
<feature type="transmembrane region" description="Helical" evidence="8">
    <location>
        <begin position="313"/>
        <end position="331"/>
    </location>
</feature>
<reference evidence="10" key="1">
    <citation type="submission" date="2022-07" db="EMBL/GenBank/DDBJ databases">
        <authorList>
            <person name="Trinca V."/>
            <person name="Uliana J.V.C."/>
            <person name="Torres T.T."/>
            <person name="Ward R.J."/>
            <person name="Monesi N."/>
        </authorList>
    </citation>
    <scope>NUCLEOTIDE SEQUENCE</scope>
    <source>
        <strain evidence="10">HSMRA1968</strain>
        <tissue evidence="10">Whole embryos</tissue>
    </source>
</reference>
<feature type="transmembrane region" description="Helical" evidence="8">
    <location>
        <begin position="337"/>
        <end position="358"/>
    </location>
</feature>
<evidence type="ECO:0000313" key="11">
    <source>
        <dbReference type="Proteomes" id="UP001151699"/>
    </source>
</evidence>
<dbReference type="GO" id="GO:0015179">
    <property type="term" value="F:L-amino acid transmembrane transporter activity"/>
    <property type="evidence" value="ECO:0007669"/>
    <property type="project" value="TreeGrafter"/>
</dbReference>
<keyword evidence="2" id="KW-0813">Transport</keyword>
<feature type="transmembrane region" description="Helical" evidence="8">
    <location>
        <begin position="146"/>
        <end position="166"/>
    </location>
</feature>
<feature type="transmembrane region" description="Helical" evidence="8">
    <location>
        <begin position="228"/>
        <end position="247"/>
    </location>
</feature>
<feature type="region of interest" description="Disordered" evidence="7">
    <location>
        <begin position="707"/>
        <end position="744"/>
    </location>
</feature>
<protein>
    <submittedName>
        <fullName evidence="10">Sodium-coupled neutral amino acid transporter 10</fullName>
    </submittedName>
</protein>
<dbReference type="PANTHER" id="PTHR22950:SF646">
    <property type="entry name" value="SODIUM-COUPLED NEUTRAL AMINO ACID TRANSPORTER 10-RELATED"/>
    <property type="match status" value="1"/>
</dbReference>
<evidence type="ECO:0000259" key="9">
    <source>
        <dbReference type="Pfam" id="PF01490"/>
    </source>
</evidence>
<keyword evidence="11" id="KW-1185">Reference proteome</keyword>
<evidence type="ECO:0000256" key="7">
    <source>
        <dbReference type="SAM" id="MobiDB-lite"/>
    </source>
</evidence>
<keyword evidence="3 8" id="KW-0812">Transmembrane</keyword>
<dbReference type="OrthoDB" id="513400at2759"/>
<evidence type="ECO:0000256" key="5">
    <source>
        <dbReference type="ARBA" id="ARBA00022989"/>
    </source>
</evidence>
<feature type="domain" description="Amino acid transporter transmembrane" evidence="9">
    <location>
        <begin position="6"/>
        <end position="389"/>
    </location>
</feature>
<evidence type="ECO:0000256" key="6">
    <source>
        <dbReference type="ARBA" id="ARBA00023136"/>
    </source>
</evidence>
<organism evidence="10 11">
    <name type="scientific">Pseudolycoriella hygida</name>
    <dbReference type="NCBI Taxonomy" id="35572"/>
    <lineage>
        <taxon>Eukaryota</taxon>
        <taxon>Metazoa</taxon>
        <taxon>Ecdysozoa</taxon>
        <taxon>Arthropoda</taxon>
        <taxon>Hexapoda</taxon>
        <taxon>Insecta</taxon>
        <taxon>Pterygota</taxon>
        <taxon>Neoptera</taxon>
        <taxon>Endopterygota</taxon>
        <taxon>Diptera</taxon>
        <taxon>Nematocera</taxon>
        <taxon>Sciaroidea</taxon>
        <taxon>Sciaridae</taxon>
        <taxon>Pseudolycoriella</taxon>
    </lineage>
</organism>
<keyword evidence="5 8" id="KW-1133">Transmembrane helix</keyword>
<comment type="subcellular location">
    <subcellularLocation>
        <location evidence="1">Membrane</location>
        <topology evidence="1">Multi-pass membrane protein</topology>
    </subcellularLocation>
</comment>
<evidence type="ECO:0000256" key="2">
    <source>
        <dbReference type="ARBA" id="ARBA00022448"/>
    </source>
</evidence>
<evidence type="ECO:0000256" key="1">
    <source>
        <dbReference type="ARBA" id="ARBA00004141"/>
    </source>
</evidence>
<dbReference type="Proteomes" id="UP001151699">
    <property type="component" value="Unassembled WGS sequence"/>
</dbReference>
<evidence type="ECO:0000256" key="3">
    <source>
        <dbReference type="ARBA" id="ARBA00022692"/>
    </source>
</evidence>
<dbReference type="InterPro" id="IPR013057">
    <property type="entry name" value="AA_transpt_TM"/>
</dbReference>
<feature type="transmembrane region" description="Helical" evidence="8">
    <location>
        <begin position="121"/>
        <end position="139"/>
    </location>
</feature>
<feature type="transmembrane region" description="Helical" evidence="8">
    <location>
        <begin position="80"/>
        <end position="101"/>
    </location>
</feature>
<dbReference type="Pfam" id="PF01490">
    <property type="entry name" value="Aa_trans"/>
    <property type="match status" value="1"/>
</dbReference>
<proteinExistence type="predicted"/>
<dbReference type="PANTHER" id="PTHR22950">
    <property type="entry name" value="AMINO ACID TRANSPORTER"/>
    <property type="match status" value="1"/>
</dbReference>